<feature type="binding site" evidence="5">
    <location>
        <position position="11"/>
    </location>
    <ligand>
        <name>Mg(2+)</name>
        <dbReference type="ChEBI" id="CHEBI:18420"/>
    </ligand>
</feature>
<keyword evidence="2 5" id="KW-0378">Hydrolase</keyword>
<keyword evidence="3 5" id="KW-0460">Magnesium</keyword>
<dbReference type="EMBL" id="CP058215">
    <property type="protein sequence ID" value="QLC50860.1"/>
    <property type="molecule type" value="Genomic_DNA"/>
</dbReference>
<dbReference type="SFLD" id="SFLDG01144">
    <property type="entry name" value="C2.B.4:_PGP_Like"/>
    <property type="match status" value="1"/>
</dbReference>
<name>A0A7D5EHW6_9EURY</name>
<dbReference type="SFLD" id="SFLDF00446">
    <property type="entry name" value="phosphoglycolate_phosphatase_3"/>
    <property type="match status" value="1"/>
</dbReference>
<dbReference type="GeneID" id="55822365"/>
<comment type="cofactor">
    <cofactor evidence="5">
        <name>Mg(2+)</name>
        <dbReference type="ChEBI" id="CHEBI:18420"/>
    </cofactor>
</comment>
<evidence type="ECO:0000256" key="1">
    <source>
        <dbReference type="ARBA" id="ARBA00022723"/>
    </source>
</evidence>
<reference evidence="7 8" key="1">
    <citation type="submission" date="2020-06" db="EMBL/GenBank/DDBJ databases">
        <title>Methanolobus halotolerans sp. nov., isolated from a saline lake Tus in Siberia.</title>
        <authorList>
            <person name="Shen Y."/>
            <person name="Chen S.-C."/>
            <person name="Lai M.-C."/>
            <person name="Huang H.-H."/>
            <person name="Chiu H.-H."/>
            <person name="Tang S.-L."/>
            <person name="Rogozin D.Y."/>
            <person name="Degermendzhy A.G."/>
        </authorList>
    </citation>
    <scope>NUCLEOTIDE SEQUENCE [LARGE SCALE GENOMIC DNA]</scope>
    <source>
        <strain evidence="7 8">DSM 21339</strain>
    </source>
</reference>
<evidence type="ECO:0000256" key="2">
    <source>
        <dbReference type="ARBA" id="ARBA00022801"/>
    </source>
</evidence>
<evidence type="ECO:0000256" key="3">
    <source>
        <dbReference type="ARBA" id="ARBA00022842"/>
    </source>
</evidence>
<dbReference type="Proteomes" id="UP000509594">
    <property type="component" value="Chromosome"/>
</dbReference>
<dbReference type="KEGG" id="mzi:HWN40_11780"/>
<feature type="binding site" evidence="5">
    <location>
        <position position="173"/>
    </location>
    <ligand>
        <name>Mg(2+)</name>
        <dbReference type="ChEBI" id="CHEBI:18420"/>
    </ligand>
</feature>
<evidence type="ECO:0000313" key="7">
    <source>
        <dbReference type="EMBL" id="QLC50860.1"/>
    </source>
</evidence>
<dbReference type="RefSeq" id="WP_176965915.1">
    <property type="nucleotide sequence ID" value="NZ_CP058215.1"/>
</dbReference>
<dbReference type="AlphaFoldDB" id="A0A7D5EHW6"/>
<dbReference type="Gene3D" id="3.90.1070.10">
    <property type="match status" value="1"/>
</dbReference>
<dbReference type="Gene3D" id="3.40.50.1000">
    <property type="entry name" value="HAD superfamily/HAD-like"/>
    <property type="match status" value="1"/>
</dbReference>
<keyword evidence="1 5" id="KW-0479">Metal-binding</keyword>
<dbReference type="PANTHER" id="PTHR10000">
    <property type="entry name" value="PHOSPHOSERINE PHOSPHATASE"/>
    <property type="match status" value="1"/>
</dbReference>
<dbReference type="SUPFAM" id="SSF56784">
    <property type="entry name" value="HAD-like"/>
    <property type="match status" value="1"/>
</dbReference>
<evidence type="ECO:0000256" key="4">
    <source>
        <dbReference type="ARBA" id="ARBA00023277"/>
    </source>
</evidence>
<dbReference type="HAMAP" id="MF_01419">
    <property type="entry name" value="GPH_hydrolase_arch"/>
    <property type="match status" value="1"/>
</dbReference>
<protein>
    <recommendedName>
        <fullName evidence="5 6">Phosphoglycolate phosphatase</fullName>
        <shortName evidence="5">PGP</shortName>
        <shortName evidence="5">PGPase</shortName>
        <ecNumber evidence="5 6">3.1.3.18</ecNumber>
    </recommendedName>
</protein>
<gene>
    <name evidence="7" type="ORF">HWN40_11780</name>
</gene>
<dbReference type="GO" id="GO:0008967">
    <property type="term" value="F:phosphoglycolate phosphatase activity"/>
    <property type="evidence" value="ECO:0007669"/>
    <property type="project" value="UniProtKB-UniRule"/>
</dbReference>
<dbReference type="NCBIfam" id="NF002245">
    <property type="entry name" value="PRK01158.1"/>
    <property type="match status" value="1"/>
</dbReference>
<dbReference type="PANTHER" id="PTHR10000:SF8">
    <property type="entry name" value="HAD SUPERFAMILY HYDROLASE-LIKE, TYPE 3"/>
    <property type="match status" value="1"/>
</dbReference>
<dbReference type="InterPro" id="IPR023214">
    <property type="entry name" value="HAD_sf"/>
</dbReference>
<keyword evidence="8" id="KW-1185">Reference proteome</keyword>
<evidence type="ECO:0000313" key="8">
    <source>
        <dbReference type="Proteomes" id="UP000509594"/>
    </source>
</evidence>
<dbReference type="EC" id="3.1.3.18" evidence="5 6"/>
<dbReference type="InterPro" id="IPR036412">
    <property type="entry name" value="HAD-like_sf"/>
</dbReference>
<dbReference type="NCBIfam" id="TIGR01482">
    <property type="entry name" value="SPP-subfamily"/>
    <property type="match status" value="1"/>
</dbReference>
<sequence length="231" mass="25564">MQFKAIAIDIDGTITHMDRRLSLRAAEKLRILDVPVVLATGNILCYAKATAKLIGVCCHVIAENGGVVTDGFDKKPYVSDVITECEQAYDILSEEFKMEKLDSRHRRTEIVLNRNFDIERARVILSNTDLDVEIIDTHFAIHIKSKKINKGTGLVRMADMMGLKTSDFVAIGDSVNDKELLELAGYSIAVSNADDFLKDIADHVTGEPYGEGTAEAIEYLVSNGMLKARDQ</sequence>
<dbReference type="OrthoDB" id="120822at2157"/>
<feature type="binding site" evidence="5">
    <location>
        <position position="177"/>
    </location>
    <ligand>
        <name>Mg(2+)</name>
        <dbReference type="ChEBI" id="CHEBI:18420"/>
    </ligand>
</feature>
<dbReference type="SFLD" id="SFLDS00003">
    <property type="entry name" value="Haloacid_Dehalogenase"/>
    <property type="match status" value="1"/>
</dbReference>
<accession>A0A7D5EHW6</accession>
<evidence type="ECO:0000256" key="6">
    <source>
        <dbReference type="NCBIfam" id="TIGR01487"/>
    </source>
</evidence>
<dbReference type="GO" id="GO:0005829">
    <property type="term" value="C:cytosol"/>
    <property type="evidence" value="ECO:0007669"/>
    <property type="project" value="TreeGrafter"/>
</dbReference>
<dbReference type="SFLD" id="SFLDG01140">
    <property type="entry name" value="C2.B:_Phosphomannomutase_and_P"/>
    <property type="match status" value="1"/>
</dbReference>
<proteinExistence type="inferred from homology"/>
<evidence type="ECO:0000256" key="5">
    <source>
        <dbReference type="HAMAP-Rule" id="MF_01419"/>
    </source>
</evidence>
<dbReference type="NCBIfam" id="TIGR01487">
    <property type="entry name" value="Pglycolate_arch"/>
    <property type="match status" value="1"/>
</dbReference>
<dbReference type="GO" id="GO:0000287">
    <property type="term" value="F:magnesium ion binding"/>
    <property type="evidence" value="ECO:0007669"/>
    <property type="project" value="InterPro"/>
</dbReference>
<comment type="catalytic activity">
    <reaction evidence="5">
        <text>2-phosphoglycolate + H2O = glycolate + phosphate</text>
        <dbReference type="Rhea" id="RHEA:14369"/>
        <dbReference type="ChEBI" id="CHEBI:15377"/>
        <dbReference type="ChEBI" id="CHEBI:29805"/>
        <dbReference type="ChEBI" id="CHEBI:43474"/>
        <dbReference type="ChEBI" id="CHEBI:58033"/>
        <dbReference type="EC" id="3.1.3.18"/>
    </reaction>
</comment>
<feature type="binding site" evidence="5">
    <location>
        <position position="9"/>
    </location>
    <ligand>
        <name>Mg(2+)</name>
        <dbReference type="ChEBI" id="CHEBI:18420"/>
    </ligand>
</feature>
<comment type="function">
    <text evidence="5">Catalyzes the dephosphorylation of 2-phosphoglycolate.</text>
</comment>
<feature type="binding site" evidence="5">
    <location>
        <position position="150"/>
    </location>
    <ligand>
        <name>substrate</name>
    </ligand>
</feature>
<dbReference type="CDD" id="cd01427">
    <property type="entry name" value="HAD_like"/>
    <property type="match status" value="1"/>
</dbReference>
<comment type="similarity">
    <text evidence="5">Belongs to the archaeal SPP-like hydrolase family.</text>
</comment>
<organism evidence="7 8">
    <name type="scientific">Methanolobus zinderi</name>
    <dbReference type="NCBI Taxonomy" id="536044"/>
    <lineage>
        <taxon>Archaea</taxon>
        <taxon>Methanobacteriati</taxon>
        <taxon>Methanobacteriota</taxon>
        <taxon>Stenosarchaea group</taxon>
        <taxon>Methanomicrobia</taxon>
        <taxon>Methanosarcinales</taxon>
        <taxon>Methanosarcinaceae</taxon>
        <taxon>Methanolobus</taxon>
    </lineage>
</organism>
<feature type="active site" description="Nucleophile" evidence="5">
    <location>
        <position position="9"/>
    </location>
</feature>
<dbReference type="CDD" id="cd07514">
    <property type="entry name" value="HAD_Pase"/>
    <property type="match status" value="1"/>
</dbReference>
<dbReference type="InterPro" id="IPR006382">
    <property type="entry name" value="PGPase"/>
</dbReference>
<dbReference type="Pfam" id="PF08282">
    <property type="entry name" value="Hydrolase_3"/>
    <property type="match status" value="2"/>
</dbReference>
<keyword evidence="4 5" id="KW-0119">Carbohydrate metabolism</keyword>